<dbReference type="OrthoDB" id="5808804at2759"/>
<dbReference type="InterPro" id="IPR000609">
    <property type="entry name" value="7TM_GPCR_serpentine_rcpt_Srg"/>
</dbReference>
<name>E3MCV2_CAERE</name>
<keyword evidence="4 6" id="KW-1133">Transmembrane helix</keyword>
<feature type="transmembrane region" description="Helical" evidence="6">
    <location>
        <begin position="69"/>
        <end position="97"/>
    </location>
</feature>
<keyword evidence="5 6" id="KW-0472">Membrane</keyword>
<feature type="transmembrane region" description="Helical" evidence="6">
    <location>
        <begin position="157"/>
        <end position="183"/>
    </location>
</feature>
<dbReference type="GO" id="GO:0004888">
    <property type="term" value="F:transmembrane signaling receptor activity"/>
    <property type="evidence" value="ECO:0007669"/>
    <property type="project" value="InterPro"/>
</dbReference>
<evidence type="ECO:0000313" key="8">
    <source>
        <dbReference type="Proteomes" id="UP000008281"/>
    </source>
</evidence>
<dbReference type="EMBL" id="DS268435">
    <property type="protein sequence ID" value="EFO98531.1"/>
    <property type="molecule type" value="Genomic_DNA"/>
</dbReference>
<accession>E3MCV2</accession>
<dbReference type="OMA" id="LFIYITP"/>
<evidence type="ECO:0000256" key="1">
    <source>
        <dbReference type="ARBA" id="ARBA00004141"/>
    </source>
</evidence>
<protein>
    <recommendedName>
        <fullName evidence="6">Serpentine receptor class gamma</fullName>
    </recommendedName>
</protein>
<dbReference type="FunCoup" id="E3MCV2">
    <property type="interactions" value="1"/>
</dbReference>
<keyword evidence="8" id="KW-1185">Reference proteome</keyword>
<dbReference type="AlphaFoldDB" id="E3MCV2"/>
<sequence length="345" mass="38913">MSSTRFTLPVNFSYDDPLPFQCNENLNLGVSLAMYGLQVSYLILGAALNFLIILTIFKSKSGSYRHNSFYILYAADAIMGIYINIAEVLFGRLFIYITPLCPIVSPYFFTPSVITKFYYAAVHYSLGFKTFSQIFMSFNRMTCVIFPLKHLKLWNKILYPVLVILVILPLGVIWNILISRVYINPNGAGFSVNYKDTVQWATISLLHLIHCSICLVLVIFCFIVTIIGLATLQQRIKSAERSLTVVTLIMSVQTMIFAFIQIYFAFFASYTPSIRGILLITVSFVFDSMNVFGPIALIVMSRQLRKDVFNLRSDDTQPVSRSVSTTSHHRPLSRAVSTVVAPVTG</sequence>
<dbReference type="InterPro" id="IPR051119">
    <property type="entry name" value="Nematode_SR-like"/>
</dbReference>
<dbReference type="PANTHER" id="PTHR31627">
    <property type="entry name" value="SERPENTINE RECEPTOR CLASS GAMMA-RELATED"/>
    <property type="match status" value="1"/>
</dbReference>
<dbReference type="Pfam" id="PF02118">
    <property type="entry name" value="Srg"/>
    <property type="match status" value="1"/>
</dbReference>
<proteinExistence type="inferred from homology"/>
<comment type="similarity">
    <text evidence="2 6">Belongs to the nematode receptor-like protein srg family.</text>
</comment>
<evidence type="ECO:0000256" key="3">
    <source>
        <dbReference type="ARBA" id="ARBA00022692"/>
    </source>
</evidence>
<evidence type="ECO:0000313" key="7">
    <source>
        <dbReference type="EMBL" id="EFO98531.1"/>
    </source>
</evidence>
<evidence type="ECO:0000256" key="5">
    <source>
        <dbReference type="ARBA" id="ARBA00023136"/>
    </source>
</evidence>
<feature type="transmembrane region" description="Helical" evidence="6">
    <location>
        <begin position="35"/>
        <end position="57"/>
    </location>
</feature>
<evidence type="ECO:0000256" key="4">
    <source>
        <dbReference type="ARBA" id="ARBA00022989"/>
    </source>
</evidence>
<dbReference type="Proteomes" id="UP000008281">
    <property type="component" value="Unassembled WGS sequence"/>
</dbReference>
<dbReference type="eggNOG" id="ENOG502TGR1">
    <property type="taxonomic scope" value="Eukaryota"/>
</dbReference>
<dbReference type="InParanoid" id="E3MCV2"/>
<feature type="transmembrane region" description="Helical" evidence="6">
    <location>
        <begin position="242"/>
        <end position="264"/>
    </location>
</feature>
<feature type="transmembrane region" description="Helical" evidence="6">
    <location>
        <begin position="203"/>
        <end position="230"/>
    </location>
</feature>
<dbReference type="Gene3D" id="1.20.1070.10">
    <property type="entry name" value="Rhodopsin 7-helix transmembrane proteins"/>
    <property type="match status" value="1"/>
</dbReference>
<gene>
    <name evidence="7" type="primary">Cre-srg-10</name>
    <name evidence="7" type="ORF">CRE_20341</name>
</gene>
<dbReference type="HOGENOM" id="CLU_061253_1_0_1"/>
<organism evidence="8">
    <name type="scientific">Caenorhabditis remanei</name>
    <name type="common">Caenorhabditis vulgaris</name>
    <dbReference type="NCBI Taxonomy" id="31234"/>
    <lineage>
        <taxon>Eukaryota</taxon>
        <taxon>Metazoa</taxon>
        <taxon>Ecdysozoa</taxon>
        <taxon>Nematoda</taxon>
        <taxon>Chromadorea</taxon>
        <taxon>Rhabditida</taxon>
        <taxon>Rhabditina</taxon>
        <taxon>Rhabditomorpha</taxon>
        <taxon>Rhabditoidea</taxon>
        <taxon>Rhabditidae</taxon>
        <taxon>Peloderinae</taxon>
        <taxon>Caenorhabditis</taxon>
    </lineage>
</organism>
<comment type="subcellular location">
    <subcellularLocation>
        <location evidence="1">Membrane</location>
        <topology evidence="1">Multi-pass membrane protein</topology>
    </subcellularLocation>
</comment>
<evidence type="ECO:0000256" key="6">
    <source>
        <dbReference type="RuleBase" id="RU280813"/>
    </source>
</evidence>
<dbReference type="PANTHER" id="PTHR31627:SF3">
    <property type="entry name" value="SERPENTINE RECEPTOR CLASS GAMMA-RELATED"/>
    <property type="match status" value="1"/>
</dbReference>
<keyword evidence="3 6" id="KW-0812">Transmembrane</keyword>
<reference evidence="7" key="1">
    <citation type="submission" date="2007-07" db="EMBL/GenBank/DDBJ databases">
        <title>PCAP assembly of the Caenorhabditis remanei genome.</title>
        <authorList>
            <consortium name="The Caenorhabditis remanei Sequencing Consortium"/>
            <person name="Wilson R.K."/>
        </authorList>
    </citation>
    <scope>NUCLEOTIDE SEQUENCE [LARGE SCALE GENOMIC DNA]</scope>
    <source>
        <strain evidence="7">PB4641</strain>
    </source>
</reference>
<evidence type="ECO:0000256" key="2">
    <source>
        <dbReference type="ARBA" id="ARBA00005692"/>
    </source>
</evidence>
<feature type="transmembrane region" description="Helical" evidence="6">
    <location>
        <begin position="117"/>
        <end position="136"/>
    </location>
</feature>
<dbReference type="GO" id="GO:0016020">
    <property type="term" value="C:membrane"/>
    <property type="evidence" value="ECO:0007669"/>
    <property type="project" value="UniProtKB-SubCell"/>
</dbReference>
<dbReference type="PRINTS" id="PR00698">
    <property type="entry name" value="TMPROTEINSRG"/>
</dbReference>
<dbReference type="SUPFAM" id="SSF81321">
    <property type="entry name" value="Family A G protein-coupled receptor-like"/>
    <property type="match status" value="1"/>
</dbReference>
<dbReference type="GO" id="GO:0007606">
    <property type="term" value="P:sensory perception of chemical stimulus"/>
    <property type="evidence" value="ECO:0007669"/>
    <property type="project" value="UniProtKB-UniRule"/>
</dbReference>
<feature type="transmembrane region" description="Helical" evidence="6">
    <location>
        <begin position="276"/>
        <end position="299"/>
    </location>
</feature>